<dbReference type="InterPro" id="IPR015422">
    <property type="entry name" value="PyrdxlP-dep_Trfase_small"/>
</dbReference>
<reference evidence="4 5" key="1">
    <citation type="submission" date="2018-06" db="EMBL/GenBank/DDBJ databases">
        <authorList>
            <consortium name="Pathogen Informatics"/>
            <person name="Doyle S."/>
        </authorList>
    </citation>
    <scope>NUCLEOTIDE SEQUENCE [LARGE SCALE GENOMIC DNA]</scope>
    <source>
        <strain evidence="4 5">NCTC11388</strain>
    </source>
</reference>
<dbReference type="RefSeq" id="WP_115170398.1">
    <property type="nucleotide sequence ID" value="NZ_UGYW01000002.1"/>
</dbReference>
<evidence type="ECO:0000256" key="1">
    <source>
        <dbReference type="ARBA" id="ARBA00001933"/>
    </source>
</evidence>
<accession>A0A380CCM5</accession>
<dbReference type="PANTHER" id="PTHR13693">
    <property type="entry name" value="CLASS II AMINOTRANSFERASE/8-AMINO-7-OXONONANOATE SYNTHASE"/>
    <property type="match status" value="1"/>
</dbReference>
<comment type="cofactor">
    <cofactor evidence="1">
        <name>pyridoxal 5'-phosphate</name>
        <dbReference type="ChEBI" id="CHEBI:597326"/>
    </cofactor>
</comment>
<evidence type="ECO:0000313" key="5">
    <source>
        <dbReference type="Proteomes" id="UP000254893"/>
    </source>
</evidence>
<dbReference type="Proteomes" id="UP000254893">
    <property type="component" value="Unassembled WGS sequence"/>
</dbReference>
<dbReference type="AlphaFoldDB" id="A0A380CCM5"/>
<evidence type="ECO:0000313" key="4">
    <source>
        <dbReference type="EMBL" id="SUJ16296.1"/>
    </source>
</evidence>
<dbReference type="SUPFAM" id="SSF53383">
    <property type="entry name" value="PLP-dependent transferases"/>
    <property type="match status" value="1"/>
</dbReference>
<dbReference type="PANTHER" id="PTHR13693:SF3">
    <property type="entry name" value="LD36009P"/>
    <property type="match status" value="1"/>
</dbReference>
<name>A0A380CCM5_SPHSI</name>
<keyword evidence="2 4" id="KW-0808">Transferase</keyword>
<dbReference type="EC" id="2.3.1.47" evidence="4"/>
<keyword evidence="4" id="KW-0012">Acyltransferase</keyword>
<protein>
    <submittedName>
        <fullName evidence="4">8-amino-7-oxononanoate synthase</fullName>
        <ecNumber evidence="4">2.3.1.47</ecNumber>
    </submittedName>
</protein>
<sequence>MDTFRHLNQPTGRLIQLHDKEYLFFGGTAYLSLLNDPAYMELFITGVRKLGLNNGTSRNNNVQLGIFDEAEKAISRRFGFEDAILVSGGYLAAQMVVKDLAGEGEFIYAPNSHPALWLSDNPGIRGEFADWAAHTVAYINSSDQKSFVLISNTLDNMKPERYDFKAFRQINPDKKVILILDDSHGIGVINRNRTSVAVEELVQENLEVILLASLAKGMGTDAGVIFGSPQRIAALRSSTFYIGASPSSPASMYALLHGEEIYHRQFDQLQQNIALFGRLTGNRLSHIPGFSVFTSARVELYHFLLQRGFVVSSFPYPLATDPLLNRLVICSHHTAADLQQLADHVNEFTDQQC</sequence>
<feature type="domain" description="Aminotransferase class I/classII large" evidence="3">
    <location>
        <begin position="53"/>
        <end position="344"/>
    </location>
</feature>
<dbReference type="InterPro" id="IPR015424">
    <property type="entry name" value="PyrdxlP-dep_Trfase"/>
</dbReference>
<organism evidence="4 5">
    <name type="scientific">Sphingobacterium spiritivorum</name>
    <name type="common">Flavobacterium spiritivorum</name>
    <dbReference type="NCBI Taxonomy" id="258"/>
    <lineage>
        <taxon>Bacteria</taxon>
        <taxon>Pseudomonadati</taxon>
        <taxon>Bacteroidota</taxon>
        <taxon>Sphingobacteriia</taxon>
        <taxon>Sphingobacteriales</taxon>
        <taxon>Sphingobacteriaceae</taxon>
        <taxon>Sphingobacterium</taxon>
    </lineage>
</organism>
<dbReference type="Gene3D" id="3.90.1150.10">
    <property type="entry name" value="Aspartate Aminotransferase, domain 1"/>
    <property type="match status" value="1"/>
</dbReference>
<proteinExistence type="predicted"/>
<dbReference type="InterPro" id="IPR050087">
    <property type="entry name" value="AON_synthase_class-II"/>
</dbReference>
<evidence type="ECO:0000256" key="2">
    <source>
        <dbReference type="ARBA" id="ARBA00022679"/>
    </source>
</evidence>
<gene>
    <name evidence="4" type="primary">bioF_3</name>
    <name evidence="4" type="ORF">NCTC11388_02573</name>
</gene>
<evidence type="ECO:0000259" key="3">
    <source>
        <dbReference type="Pfam" id="PF00155"/>
    </source>
</evidence>
<dbReference type="EMBL" id="UGYW01000002">
    <property type="protein sequence ID" value="SUJ16296.1"/>
    <property type="molecule type" value="Genomic_DNA"/>
</dbReference>
<dbReference type="InterPro" id="IPR004839">
    <property type="entry name" value="Aminotransferase_I/II_large"/>
</dbReference>
<dbReference type="Gene3D" id="3.40.640.10">
    <property type="entry name" value="Type I PLP-dependent aspartate aminotransferase-like (Major domain)"/>
    <property type="match status" value="1"/>
</dbReference>
<dbReference type="InterPro" id="IPR015421">
    <property type="entry name" value="PyrdxlP-dep_Trfase_major"/>
</dbReference>
<dbReference type="GO" id="GO:0030170">
    <property type="term" value="F:pyridoxal phosphate binding"/>
    <property type="evidence" value="ECO:0007669"/>
    <property type="project" value="InterPro"/>
</dbReference>
<dbReference type="Pfam" id="PF00155">
    <property type="entry name" value="Aminotran_1_2"/>
    <property type="match status" value="1"/>
</dbReference>
<dbReference type="GO" id="GO:0008710">
    <property type="term" value="F:8-amino-7-oxononanoate synthase activity"/>
    <property type="evidence" value="ECO:0007669"/>
    <property type="project" value="UniProtKB-EC"/>
</dbReference>